<evidence type="ECO:0000313" key="2">
    <source>
        <dbReference type="Proteomes" id="UP001156921"/>
    </source>
</evidence>
<keyword evidence="2" id="KW-1185">Reference proteome</keyword>
<evidence type="ECO:0000313" key="1">
    <source>
        <dbReference type="EMBL" id="GLS00548.1"/>
    </source>
</evidence>
<proteinExistence type="predicted"/>
<organism evidence="1 2">
    <name type="scientific">Brevundimonas denitrificans</name>
    <dbReference type="NCBI Taxonomy" id="1443434"/>
    <lineage>
        <taxon>Bacteria</taxon>
        <taxon>Pseudomonadati</taxon>
        <taxon>Pseudomonadota</taxon>
        <taxon>Alphaproteobacteria</taxon>
        <taxon>Caulobacterales</taxon>
        <taxon>Caulobacteraceae</taxon>
        <taxon>Brevundimonas</taxon>
    </lineage>
</organism>
<protein>
    <submittedName>
        <fullName evidence="1">Uncharacterized protein</fullName>
    </submittedName>
</protein>
<gene>
    <name evidence="1" type="ORF">GCM10007859_05550</name>
</gene>
<dbReference type="Proteomes" id="UP001156921">
    <property type="component" value="Unassembled WGS sequence"/>
</dbReference>
<sequence length="111" mass="12389">MPRGGWGKGWRVLVFRYAHKPRRQLHVLAPVDGDEFDWEVLRLHVRGEPWPRHTHEAGQQTGVMGRAGHHTCVVTEEFGAQRLSMGKLVPGEFGGGVDVGFVLIDVRDAAI</sequence>
<name>A0ABQ6BF31_9CAUL</name>
<accession>A0ABQ6BF31</accession>
<comment type="caution">
    <text evidence="1">The sequence shown here is derived from an EMBL/GenBank/DDBJ whole genome shotgun (WGS) entry which is preliminary data.</text>
</comment>
<reference evidence="2" key="1">
    <citation type="journal article" date="2019" name="Int. J. Syst. Evol. Microbiol.">
        <title>The Global Catalogue of Microorganisms (GCM) 10K type strain sequencing project: providing services to taxonomists for standard genome sequencing and annotation.</title>
        <authorList>
            <consortium name="The Broad Institute Genomics Platform"/>
            <consortium name="The Broad Institute Genome Sequencing Center for Infectious Disease"/>
            <person name="Wu L."/>
            <person name="Ma J."/>
        </authorList>
    </citation>
    <scope>NUCLEOTIDE SEQUENCE [LARGE SCALE GENOMIC DNA]</scope>
    <source>
        <strain evidence="2">NBRC 110107</strain>
    </source>
</reference>
<dbReference type="EMBL" id="BSOY01000007">
    <property type="protein sequence ID" value="GLS00548.1"/>
    <property type="molecule type" value="Genomic_DNA"/>
</dbReference>